<reference evidence="1" key="1">
    <citation type="submission" date="2021-01" db="EMBL/GenBank/DDBJ databases">
        <authorList>
            <consortium name="Genoscope - CEA"/>
            <person name="William W."/>
        </authorList>
    </citation>
    <scope>NUCLEOTIDE SEQUENCE</scope>
</reference>
<evidence type="ECO:0000313" key="2">
    <source>
        <dbReference type="Proteomes" id="UP000688137"/>
    </source>
</evidence>
<gene>
    <name evidence="1" type="ORF">PPRIM_AZ9-3.1.T0760179</name>
</gene>
<keyword evidence="2" id="KW-1185">Reference proteome</keyword>
<sequence>MAIYFPEESDRINKKAEQTKQKILEMRKIAQEQFGIVFPDSNPFQIKTFEQRDSIKELDENIRMYKKIQKNNDRVFIDFEKKNQYMFDQNSFKTLQFIKSQKQVSEEKIETSCQSYQSLVNRTLKSVLSQRFDKATNVSKKSSPRTIFQKDRSCTVRTRTITLTKRKTMNPQKVEFEGLINEQRRLLQTSHLKRYHKDKLQQDFQNLLAELNNIKIHKEETIIEKYKKKYLF</sequence>
<protein>
    <submittedName>
        <fullName evidence="1">Uncharacterized protein</fullName>
    </submittedName>
</protein>
<accession>A0A8S1N0X2</accession>
<dbReference type="OMA" id="CTVRTRT"/>
<evidence type="ECO:0000313" key="1">
    <source>
        <dbReference type="EMBL" id="CAD8086418.1"/>
    </source>
</evidence>
<dbReference type="Proteomes" id="UP000688137">
    <property type="component" value="Unassembled WGS sequence"/>
</dbReference>
<name>A0A8S1N0X2_PARPR</name>
<organism evidence="1 2">
    <name type="scientific">Paramecium primaurelia</name>
    <dbReference type="NCBI Taxonomy" id="5886"/>
    <lineage>
        <taxon>Eukaryota</taxon>
        <taxon>Sar</taxon>
        <taxon>Alveolata</taxon>
        <taxon>Ciliophora</taxon>
        <taxon>Intramacronucleata</taxon>
        <taxon>Oligohymenophorea</taxon>
        <taxon>Peniculida</taxon>
        <taxon>Parameciidae</taxon>
        <taxon>Paramecium</taxon>
    </lineage>
</organism>
<comment type="caution">
    <text evidence="1">The sequence shown here is derived from an EMBL/GenBank/DDBJ whole genome shotgun (WGS) entry which is preliminary data.</text>
</comment>
<dbReference type="EMBL" id="CAJJDM010000079">
    <property type="protein sequence ID" value="CAD8086418.1"/>
    <property type="molecule type" value="Genomic_DNA"/>
</dbReference>
<proteinExistence type="predicted"/>
<dbReference type="AlphaFoldDB" id="A0A8S1N0X2"/>